<feature type="domain" description="Integrase DNA-binding" evidence="4">
    <location>
        <begin position="19"/>
        <end position="86"/>
    </location>
</feature>
<reference evidence="5 6" key="1">
    <citation type="submission" date="2018-07" db="EMBL/GenBank/DDBJ databases">
        <title>Rhodosalinus sp. strain E84T genomic sequence and assembly.</title>
        <authorList>
            <person name="Liu Z.-W."/>
            <person name="Lu D.-C."/>
        </authorList>
    </citation>
    <scope>NUCLEOTIDE SEQUENCE [LARGE SCALE GENOMIC DNA]</scope>
    <source>
        <strain evidence="5 6">E84</strain>
    </source>
</reference>
<dbReference type="RefSeq" id="WP_113287460.1">
    <property type="nucleotide sequence ID" value="NZ_QNTQ01000001.1"/>
</dbReference>
<dbReference type="PANTHER" id="PTHR30629">
    <property type="entry name" value="PROPHAGE INTEGRASE"/>
    <property type="match status" value="1"/>
</dbReference>
<dbReference type="GO" id="GO:0015074">
    <property type="term" value="P:DNA integration"/>
    <property type="evidence" value="ECO:0007669"/>
    <property type="project" value="UniProtKB-KW"/>
</dbReference>
<feature type="region of interest" description="Disordered" evidence="3">
    <location>
        <begin position="105"/>
        <end position="131"/>
    </location>
</feature>
<protein>
    <recommendedName>
        <fullName evidence="4">Integrase DNA-binding domain-containing protein</fullName>
    </recommendedName>
</protein>
<dbReference type="AlphaFoldDB" id="A0A365UD07"/>
<keyword evidence="6" id="KW-1185">Reference proteome</keyword>
<proteinExistence type="inferred from homology"/>
<evidence type="ECO:0000256" key="3">
    <source>
        <dbReference type="SAM" id="MobiDB-lite"/>
    </source>
</evidence>
<dbReference type="Gene3D" id="3.30.160.390">
    <property type="entry name" value="Integrase, DNA-binding domain"/>
    <property type="match status" value="1"/>
</dbReference>
<dbReference type="Pfam" id="PF13356">
    <property type="entry name" value="Arm-DNA-bind_3"/>
    <property type="match status" value="1"/>
</dbReference>
<dbReference type="Proteomes" id="UP000253370">
    <property type="component" value="Unassembled WGS sequence"/>
</dbReference>
<evidence type="ECO:0000313" key="5">
    <source>
        <dbReference type="EMBL" id="RBI87436.1"/>
    </source>
</evidence>
<organism evidence="5 6">
    <name type="scientific">Rhodosalinus halophilus</name>
    <dbReference type="NCBI Taxonomy" id="2259333"/>
    <lineage>
        <taxon>Bacteria</taxon>
        <taxon>Pseudomonadati</taxon>
        <taxon>Pseudomonadota</taxon>
        <taxon>Alphaproteobacteria</taxon>
        <taxon>Rhodobacterales</taxon>
        <taxon>Paracoccaceae</taxon>
        <taxon>Rhodosalinus</taxon>
    </lineage>
</organism>
<dbReference type="InterPro" id="IPR025166">
    <property type="entry name" value="Integrase_DNA_bind_dom"/>
</dbReference>
<dbReference type="PANTHER" id="PTHR30629:SF2">
    <property type="entry name" value="PROPHAGE INTEGRASE INTS-RELATED"/>
    <property type="match status" value="1"/>
</dbReference>
<dbReference type="InterPro" id="IPR050808">
    <property type="entry name" value="Phage_Integrase"/>
</dbReference>
<dbReference type="EMBL" id="QNTQ01000001">
    <property type="protein sequence ID" value="RBI87436.1"/>
    <property type="molecule type" value="Genomic_DNA"/>
</dbReference>
<evidence type="ECO:0000256" key="1">
    <source>
        <dbReference type="ARBA" id="ARBA00008857"/>
    </source>
</evidence>
<comment type="similarity">
    <text evidence="1">Belongs to the 'phage' integrase family.</text>
</comment>
<gene>
    <name evidence="5" type="ORF">DRV85_00420</name>
</gene>
<dbReference type="InterPro" id="IPR038488">
    <property type="entry name" value="Integrase_DNA-bd_sf"/>
</dbReference>
<accession>A0A365UD07</accession>
<evidence type="ECO:0000259" key="4">
    <source>
        <dbReference type="Pfam" id="PF13356"/>
    </source>
</evidence>
<evidence type="ECO:0000256" key="2">
    <source>
        <dbReference type="ARBA" id="ARBA00022908"/>
    </source>
</evidence>
<sequence>MVKSNSLRLARLRFLASGKHGDGRGLWLHKRRDGAQWVYRFTLYGRTREMGLGALRDVGLAEAREAAETARRLVAQEIDPIKARRRARARARRRDGRSTIRPRSAFAGARVSRARQRTGISSSTSRAARRTRAERSACLALRLLKAPVRAFDR</sequence>
<name>A0A365UD07_9RHOB</name>
<dbReference type="OrthoDB" id="9795573at2"/>
<keyword evidence="2" id="KW-0229">DNA integration</keyword>
<comment type="caution">
    <text evidence="5">The sequence shown here is derived from an EMBL/GenBank/DDBJ whole genome shotgun (WGS) entry which is preliminary data.</text>
</comment>
<evidence type="ECO:0000313" key="6">
    <source>
        <dbReference type="Proteomes" id="UP000253370"/>
    </source>
</evidence>